<dbReference type="GO" id="GO:0003677">
    <property type="term" value="F:DNA binding"/>
    <property type="evidence" value="ECO:0007669"/>
    <property type="project" value="UniProtKB-KW"/>
</dbReference>
<dbReference type="RefSeq" id="WP_087650475.1">
    <property type="nucleotide sequence ID" value="NZ_FCON02000477.1"/>
</dbReference>
<dbReference type="SUPFAM" id="SSF53098">
    <property type="entry name" value="Ribonuclease H-like"/>
    <property type="match status" value="1"/>
</dbReference>
<evidence type="ECO:0000256" key="2">
    <source>
        <dbReference type="ARBA" id="ARBA00006363"/>
    </source>
</evidence>
<dbReference type="Pfam" id="PF13936">
    <property type="entry name" value="HTH_38"/>
    <property type="match status" value="2"/>
</dbReference>
<accession>A0A158L6Y6</accession>
<dbReference type="PANTHER" id="PTHR10948">
    <property type="entry name" value="TRANSPOSASE"/>
    <property type="match status" value="1"/>
</dbReference>
<dbReference type="InterPro" id="IPR036397">
    <property type="entry name" value="RNaseH_sf"/>
</dbReference>
<feature type="domain" description="Integrase catalytic" evidence="6">
    <location>
        <begin position="221"/>
        <end position="382"/>
    </location>
</feature>
<keyword evidence="5" id="KW-0233">DNA recombination</keyword>
<dbReference type="Proteomes" id="UP000054770">
    <property type="component" value="Unassembled WGS sequence"/>
</dbReference>
<dbReference type="NCBIfam" id="NF033563">
    <property type="entry name" value="transpos_IS30"/>
    <property type="match status" value="1"/>
</dbReference>
<protein>
    <submittedName>
        <fullName evidence="7">Transposase</fullName>
    </submittedName>
</protein>
<dbReference type="InterPro" id="IPR012337">
    <property type="entry name" value="RNaseH-like_sf"/>
</dbReference>
<name>A0A158L6Y6_9BURK</name>
<gene>
    <name evidence="7" type="ORF">AWB68_08865</name>
</gene>
<dbReference type="InterPro" id="IPR001598">
    <property type="entry name" value="Transposase_IS30_CS"/>
</dbReference>
<keyword evidence="8" id="KW-1185">Reference proteome</keyword>
<dbReference type="InterPro" id="IPR025246">
    <property type="entry name" value="IS30-like_HTH"/>
</dbReference>
<dbReference type="GO" id="GO:0015074">
    <property type="term" value="P:DNA integration"/>
    <property type="evidence" value="ECO:0007669"/>
    <property type="project" value="InterPro"/>
</dbReference>
<dbReference type="Pfam" id="PF00665">
    <property type="entry name" value="rve"/>
    <property type="match status" value="1"/>
</dbReference>
<dbReference type="InterPro" id="IPR001584">
    <property type="entry name" value="Integrase_cat-core"/>
</dbReference>
<dbReference type="Gene3D" id="3.30.420.10">
    <property type="entry name" value="Ribonuclease H-like superfamily/Ribonuclease H"/>
    <property type="match status" value="1"/>
</dbReference>
<dbReference type="InterPro" id="IPR053392">
    <property type="entry name" value="Transposase_IS30-like"/>
</dbReference>
<dbReference type="InterPro" id="IPR051917">
    <property type="entry name" value="Transposase-Integrase"/>
</dbReference>
<reference evidence="7" key="1">
    <citation type="submission" date="2016-01" db="EMBL/GenBank/DDBJ databases">
        <authorList>
            <person name="Peeters C."/>
        </authorList>
    </citation>
    <scope>NUCLEOTIDE SEQUENCE [LARGE SCALE GENOMIC DNA]</scope>
    <source>
        <strain evidence="7">LMG 22940</strain>
    </source>
</reference>
<organism evidence="7 8">
    <name type="scientific">Caballeronia choica</name>
    <dbReference type="NCBI Taxonomy" id="326476"/>
    <lineage>
        <taxon>Bacteria</taxon>
        <taxon>Pseudomonadati</taxon>
        <taxon>Pseudomonadota</taxon>
        <taxon>Betaproteobacteria</taxon>
        <taxon>Burkholderiales</taxon>
        <taxon>Burkholderiaceae</taxon>
        <taxon>Caballeronia</taxon>
    </lineage>
</organism>
<dbReference type="OrthoDB" id="9803231at2"/>
<dbReference type="PANTHER" id="PTHR10948:SF23">
    <property type="entry name" value="TRANSPOSASE INSI FOR INSERTION SEQUENCE ELEMENT IS30A-RELATED"/>
    <property type="match status" value="1"/>
</dbReference>
<evidence type="ECO:0000256" key="1">
    <source>
        <dbReference type="ARBA" id="ARBA00002190"/>
    </source>
</evidence>
<comment type="similarity">
    <text evidence="2">Belongs to the transposase IS30 family.</text>
</comment>
<evidence type="ECO:0000256" key="4">
    <source>
        <dbReference type="ARBA" id="ARBA00023125"/>
    </source>
</evidence>
<dbReference type="GO" id="GO:0006313">
    <property type="term" value="P:DNA transposition"/>
    <property type="evidence" value="ECO:0007669"/>
    <property type="project" value="InterPro"/>
</dbReference>
<dbReference type="PROSITE" id="PS01043">
    <property type="entry name" value="TRANSPOSASE_IS30"/>
    <property type="match status" value="1"/>
</dbReference>
<evidence type="ECO:0000313" key="7">
    <source>
        <dbReference type="EMBL" id="SAL88700.1"/>
    </source>
</evidence>
<comment type="function">
    <text evidence="1">Required for the transposition of the insertion element.</text>
</comment>
<dbReference type="AlphaFoldDB" id="A0A158L6Y6"/>
<dbReference type="GO" id="GO:0004803">
    <property type="term" value="F:transposase activity"/>
    <property type="evidence" value="ECO:0007669"/>
    <property type="project" value="InterPro"/>
</dbReference>
<proteinExistence type="inferred from homology"/>
<sequence length="388" mass="43574">MKRQRKPWLNSKDRQQIWQRWSAGESLSAIARELQRNVSSVHRVVGERGGIAPPARTRSSRVLALSEREEISRGLSAKLSMNEIARRLGRAVSTVSREIGRNGGLDQYRAHEADTGAWQRALRPKLCALSSNARLCRLVASKLSLQWSPAQISGWLKRRFRVRENMHLSHETIYRSMFIQARGVLKKELTAHLRRHQTMRHAKNASTSGQNRGGIVGAVSISERPAQVEDRAVPGHWEGDLLAGSNNTYIATLVERHSRYVVLVKVAGKDTESVVSALIKQVKKLPQELRRSITWDRGSEMASHKALTIATDVQVYFCDPRSPWQRGSNENTNGLLRQYFPKGVPIDGYSQADLNKIAKRLNGRPRQTLQFMNPAEKLAETLGVASTG</sequence>
<dbReference type="EMBL" id="FCON02000477">
    <property type="protein sequence ID" value="SAL88700.1"/>
    <property type="molecule type" value="Genomic_DNA"/>
</dbReference>
<evidence type="ECO:0000313" key="8">
    <source>
        <dbReference type="Proteomes" id="UP000054770"/>
    </source>
</evidence>
<keyword evidence="3" id="KW-0815">Transposition</keyword>
<evidence type="ECO:0000256" key="5">
    <source>
        <dbReference type="ARBA" id="ARBA00023172"/>
    </source>
</evidence>
<dbReference type="GO" id="GO:0005829">
    <property type="term" value="C:cytosol"/>
    <property type="evidence" value="ECO:0007669"/>
    <property type="project" value="TreeGrafter"/>
</dbReference>
<evidence type="ECO:0000259" key="6">
    <source>
        <dbReference type="PROSITE" id="PS50994"/>
    </source>
</evidence>
<evidence type="ECO:0000256" key="3">
    <source>
        <dbReference type="ARBA" id="ARBA00022578"/>
    </source>
</evidence>
<comment type="caution">
    <text evidence="7">The sequence shown here is derived from an EMBL/GenBank/DDBJ whole genome shotgun (WGS) entry which is preliminary data.</text>
</comment>
<dbReference type="PROSITE" id="PS50994">
    <property type="entry name" value="INTEGRASE"/>
    <property type="match status" value="1"/>
</dbReference>
<keyword evidence="4" id="KW-0238">DNA-binding</keyword>